<organism evidence="1 2">
    <name type="scientific">candidate division WOR-3 bacterium</name>
    <dbReference type="NCBI Taxonomy" id="2052148"/>
    <lineage>
        <taxon>Bacteria</taxon>
        <taxon>Bacteria division WOR-3</taxon>
    </lineage>
</organism>
<evidence type="ECO:0000313" key="2">
    <source>
        <dbReference type="Proteomes" id="UP000779900"/>
    </source>
</evidence>
<reference evidence="1" key="1">
    <citation type="submission" date="2019-03" db="EMBL/GenBank/DDBJ databases">
        <title>Lake Tanganyika Metagenome-Assembled Genomes (MAGs).</title>
        <authorList>
            <person name="Tran P."/>
        </authorList>
    </citation>
    <scope>NUCLEOTIDE SEQUENCE</scope>
    <source>
        <strain evidence="1">K_DeepCast_150m_m2_040</strain>
    </source>
</reference>
<protein>
    <submittedName>
        <fullName evidence="1">Uncharacterized protein</fullName>
    </submittedName>
</protein>
<gene>
    <name evidence="1" type="ORF">FJY68_11525</name>
</gene>
<dbReference type="AlphaFoldDB" id="A0A938BQT0"/>
<sequence>MITRAFYRYSQQHPDWPYPRQIGVCQFKIPPFDCPSGIPACTLYYYQESHSGDADLLFNAWYADVQWPPQPAGYYTIYMAIWNSTDTLATDSTRANDDCWYKVPLRLSACAAIADSGATGDTTVLLTGWVYSGTENGYYTDVSGTYASNPPYIKIVYDD</sequence>
<comment type="caution">
    <text evidence="1">The sequence shown here is derived from an EMBL/GenBank/DDBJ whole genome shotgun (WGS) entry which is preliminary data.</text>
</comment>
<accession>A0A938BQT0</accession>
<proteinExistence type="predicted"/>
<name>A0A938BQT0_UNCW3</name>
<evidence type="ECO:0000313" key="1">
    <source>
        <dbReference type="EMBL" id="MBM3332456.1"/>
    </source>
</evidence>
<dbReference type="Proteomes" id="UP000779900">
    <property type="component" value="Unassembled WGS sequence"/>
</dbReference>
<dbReference type="EMBL" id="VGIR01000089">
    <property type="protein sequence ID" value="MBM3332456.1"/>
    <property type="molecule type" value="Genomic_DNA"/>
</dbReference>